<reference evidence="4 5" key="1">
    <citation type="submission" date="2023-08" db="EMBL/GenBank/DDBJ databases">
        <title>Black Yeasts Isolated from many extreme environments.</title>
        <authorList>
            <person name="Coleine C."/>
            <person name="Stajich J.E."/>
            <person name="Selbmann L."/>
        </authorList>
    </citation>
    <scope>NUCLEOTIDE SEQUENCE [LARGE SCALE GENOMIC DNA]</scope>
    <source>
        <strain evidence="4 5">CCFEE 5792</strain>
    </source>
</reference>
<accession>A0AAV9N3Q9</accession>
<dbReference type="GeneID" id="89974690"/>
<feature type="compositionally biased region" description="Polar residues" evidence="2">
    <location>
        <begin position="29"/>
        <end position="55"/>
    </location>
</feature>
<evidence type="ECO:0000313" key="5">
    <source>
        <dbReference type="Proteomes" id="UP001358417"/>
    </source>
</evidence>
<name>A0AAV9N3Q9_9EURO</name>
<dbReference type="GO" id="GO:0008270">
    <property type="term" value="F:zinc ion binding"/>
    <property type="evidence" value="ECO:0007669"/>
    <property type="project" value="InterPro"/>
</dbReference>
<dbReference type="AlphaFoldDB" id="A0AAV9N3Q9"/>
<protein>
    <recommendedName>
        <fullName evidence="3">Xylanolytic transcriptional activator regulatory domain-containing protein</fullName>
    </recommendedName>
</protein>
<dbReference type="Proteomes" id="UP001358417">
    <property type="component" value="Unassembled WGS sequence"/>
</dbReference>
<dbReference type="InterPro" id="IPR007219">
    <property type="entry name" value="XnlR_reg_dom"/>
</dbReference>
<gene>
    <name evidence="4" type="ORF">LTR84_006518</name>
</gene>
<sequence length="664" mass="74604">MLNSTIPIAHSTNRSDHQTHPCPPPVNKSPVQQHQEPETTSTRSATADLDMQSSQEIDRDINWREVAVEAVPPRPPDCPGPPSNDPPSLDPGTEFLKSCVPSFLKPPASCLNEQDLDYLSLKGALSIPEPELRDALIESYVFYIHPCYPLVDLGALEAAMQGNSGEPFSLSVFQAIMFAGAAWVDIKMLRKLGYLSRWAARKTFYSKARLLYDTDYEQDRLCQLQTLVLMSLWWKAPNETKDGWHWLGLAISLARTMGLHQDITNKHLDKKTSTLRRRIWWSCTIRDTFTSFSANRVPRISDGDFAVAPLTLDDFDWYEGRDDTRTGIGKQSLSVQKQLAAMCIQTAALCRIITRVLLAAYSVTSTGDIDILYFNSTPEQGRLMIQPTILRNIEEEFRAWYTNIPSDVAHCSPIFASSLRHEQAPLVHRALLSILYYTGLIMIHRQRDPSSPAEESPRNLVRDAASQVNRIIIDIYAVDLMKDMSPTVISLLFPTSMSHMLDMKSRDAIIRRSGAQKLQECKRAIRELVDGHFAAEWAVNFLNCVESKVNSQAPIVNAGTRTAFSRQKMGEQRQDHGEERVASQAYSPTLSASNPAFSLDTLSPNFVPGLSGSTAEDDPVDWFDMPNVYFGFPDTQWDGSGLARLENDRMLMDFGIGSFRDYQV</sequence>
<feature type="compositionally biased region" description="Polar residues" evidence="2">
    <location>
        <begin position="1"/>
        <end position="12"/>
    </location>
</feature>
<dbReference type="RefSeq" id="XP_064702966.1">
    <property type="nucleotide sequence ID" value="XM_064850079.1"/>
</dbReference>
<evidence type="ECO:0000256" key="2">
    <source>
        <dbReference type="SAM" id="MobiDB-lite"/>
    </source>
</evidence>
<dbReference type="CDD" id="cd12148">
    <property type="entry name" value="fungal_TF_MHR"/>
    <property type="match status" value="1"/>
</dbReference>
<organism evidence="4 5">
    <name type="scientific">Exophiala bonariae</name>
    <dbReference type="NCBI Taxonomy" id="1690606"/>
    <lineage>
        <taxon>Eukaryota</taxon>
        <taxon>Fungi</taxon>
        <taxon>Dikarya</taxon>
        <taxon>Ascomycota</taxon>
        <taxon>Pezizomycotina</taxon>
        <taxon>Eurotiomycetes</taxon>
        <taxon>Chaetothyriomycetidae</taxon>
        <taxon>Chaetothyriales</taxon>
        <taxon>Herpotrichiellaceae</taxon>
        <taxon>Exophiala</taxon>
    </lineage>
</organism>
<feature type="region of interest" description="Disordered" evidence="2">
    <location>
        <begin position="1"/>
        <end position="58"/>
    </location>
</feature>
<dbReference type="GO" id="GO:0003677">
    <property type="term" value="F:DNA binding"/>
    <property type="evidence" value="ECO:0007669"/>
    <property type="project" value="InterPro"/>
</dbReference>
<dbReference type="PANTHER" id="PTHR47425">
    <property type="entry name" value="FARB-RELATED"/>
    <property type="match status" value="1"/>
</dbReference>
<dbReference type="Pfam" id="PF04082">
    <property type="entry name" value="Fungal_trans"/>
    <property type="match status" value="1"/>
</dbReference>
<keyword evidence="5" id="KW-1185">Reference proteome</keyword>
<proteinExistence type="predicted"/>
<keyword evidence="1" id="KW-0539">Nucleus</keyword>
<feature type="compositionally biased region" description="Pro residues" evidence="2">
    <location>
        <begin position="72"/>
        <end position="89"/>
    </location>
</feature>
<dbReference type="PANTHER" id="PTHR47425:SF3">
    <property type="entry name" value="ZN(II)2CYS6 TRANSCRIPTION FACTOR (EUROFUNG)"/>
    <property type="match status" value="1"/>
</dbReference>
<evidence type="ECO:0000259" key="3">
    <source>
        <dbReference type="SMART" id="SM00906"/>
    </source>
</evidence>
<evidence type="ECO:0000256" key="1">
    <source>
        <dbReference type="ARBA" id="ARBA00023242"/>
    </source>
</evidence>
<dbReference type="SMART" id="SM00906">
    <property type="entry name" value="Fungal_trans"/>
    <property type="match status" value="1"/>
</dbReference>
<dbReference type="GO" id="GO:0006351">
    <property type="term" value="P:DNA-templated transcription"/>
    <property type="evidence" value="ECO:0007669"/>
    <property type="project" value="InterPro"/>
</dbReference>
<dbReference type="EMBL" id="JAVRRD010000025">
    <property type="protein sequence ID" value="KAK5047422.1"/>
    <property type="molecule type" value="Genomic_DNA"/>
</dbReference>
<evidence type="ECO:0000313" key="4">
    <source>
        <dbReference type="EMBL" id="KAK5047422.1"/>
    </source>
</evidence>
<comment type="caution">
    <text evidence="4">The sequence shown here is derived from an EMBL/GenBank/DDBJ whole genome shotgun (WGS) entry which is preliminary data.</text>
</comment>
<feature type="region of interest" description="Disordered" evidence="2">
    <location>
        <begin position="70"/>
        <end position="90"/>
    </location>
</feature>
<dbReference type="InterPro" id="IPR052761">
    <property type="entry name" value="Fungal_Detox/Toxin_TFs"/>
</dbReference>
<feature type="domain" description="Xylanolytic transcriptional activator regulatory" evidence="3">
    <location>
        <begin position="243"/>
        <end position="315"/>
    </location>
</feature>